<dbReference type="Proteomes" id="UP001152795">
    <property type="component" value="Unassembled WGS sequence"/>
</dbReference>
<dbReference type="Gene3D" id="3.30.2410.10">
    <property type="entry name" value="Hect, E3 ligase catalytic domain"/>
    <property type="match status" value="1"/>
</dbReference>
<dbReference type="Pfam" id="PF00632">
    <property type="entry name" value="HECT"/>
    <property type="match status" value="1"/>
</dbReference>
<dbReference type="GO" id="GO:0006511">
    <property type="term" value="P:ubiquitin-dependent protein catabolic process"/>
    <property type="evidence" value="ECO:0007669"/>
    <property type="project" value="TreeGrafter"/>
</dbReference>
<dbReference type="PANTHER" id="PTHR11254">
    <property type="entry name" value="HECT DOMAIN UBIQUITIN-PROTEIN LIGASE"/>
    <property type="match status" value="1"/>
</dbReference>
<sequence length="923" mass="103503">MASKRKPLDDARRRVKEKLSAIDEQKDFIQNSVEQLTSGVKHAANSLLTEGNKTKFFQKYRAVSQELEKCLDDLLLISATISSLEDEEEESAGSEEDDKPPDDLSPTTSHEEHSPVRNYPKHQENEPASCAPSVKSLPTEETTLISSPADTTKDLIDFETQTPGVCVKENISESSHSLSDFERNHHALKGNHGDILATNDCQQAPLSFNLIESSSHGVKGNGSNNNSPIPDPTKKQASLAFDLIDIGEHTLKKPTSLQLQKVCDKKTENSNEHNSPKDEARKQIAVDSSLDSTSYVNDLFMSSPPLNLQSAAEAVDRSSRRNSFDSFVEESGKILDVSGKDTSNEVGNEGECSSPTAVRLKRIGFCEYKSQEQVTTMPGIANDIGEQEIVVNERDVLKVTLNENNEAEITTNESEKPKITARCNEKLNTKASDIEKPSTAASNIEKRKTKASDIETPNTAASNIETPKTTANNIEKHKTTANNIDKSKTTANDIEKPKTTAINIEKPEMLAESLKSSKMLMNESDKAKMNDSGKAKKTLNKDEKSEISFEAELSRATEKTAKASQECTIASNETKIEISRQRQLVTAPCQDETLIQNSEAKSQMHVQKATDKIDTFPVSAGDVIEEALREKPTCELADVKGLQIPPFEISKDKCMKVTVKEIHSPNDFWIQKANDDLDLLMEKMWKNSLELIELSSINKEEQFRTDRAIQKNSLEPIELSSINKEEEFRIDPVQVVELTPGGADIKLTNVNKEEYTRLIIAWRFVNRVEKQMKKFMEGFNELVPQNQLKMFDERELELLMCGVAVVDVDDWRKNTMYRGYYHDQHSTIQWFWKAVQSFNMEDRACLLQFVTGTSRVPMNGFAELYGSNGPQKFTIEPWGKAHSLPRAHTCFNRLDLPKFSSYHELKEKLKLAIYNTEGFDGVD</sequence>
<dbReference type="GO" id="GO:0016874">
    <property type="term" value="F:ligase activity"/>
    <property type="evidence" value="ECO:0007669"/>
    <property type="project" value="UniProtKB-KW"/>
</dbReference>
<evidence type="ECO:0000256" key="2">
    <source>
        <dbReference type="ARBA" id="ARBA00004906"/>
    </source>
</evidence>
<keyword evidence="9" id="KW-0436">Ligase</keyword>
<organism evidence="9 10">
    <name type="scientific">Paramuricea clavata</name>
    <name type="common">Red gorgonian</name>
    <name type="synonym">Violescent sea-whip</name>
    <dbReference type="NCBI Taxonomy" id="317549"/>
    <lineage>
        <taxon>Eukaryota</taxon>
        <taxon>Metazoa</taxon>
        <taxon>Cnidaria</taxon>
        <taxon>Anthozoa</taxon>
        <taxon>Octocorallia</taxon>
        <taxon>Malacalcyonacea</taxon>
        <taxon>Plexauridae</taxon>
        <taxon>Paramuricea</taxon>
    </lineage>
</organism>
<dbReference type="FunFam" id="3.30.2410.10:FF:000001">
    <property type="entry name" value="E3 ubiquitin-protein ligase NEDD4-like"/>
    <property type="match status" value="1"/>
</dbReference>
<feature type="compositionally biased region" description="Basic and acidic residues" evidence="7">
    <location>
        <begin position="109"/>
        <end position="125"/>
    </location>
</feature>
<evidence type="ECO:0000256" key="1">
    <source>
        <dbReference type="ARBA" id="ARBA00000885"/>
    </source>
</evidence>
<evidence type="ECO:0000256" key="7">
    <source>
        <dbReference type="SAM" id="MobiDB-lite"/>
    </source>
</evidence>
<evidence type="ECO:0000313" key="9">
    <source>
        <dbReference type="EMBL" id="CAB4016127.1"/>
    </source>
</evidence>
<dbReference type="GO" id="GO:0048814">
    <property type="term" value="P:regulation of dendrite morphogenesis"/>
    <property type="evidence" value="ECO:0007669"/>
    <property type="project" value="TreeGrafter"/>
</dbReference>
<feature type="domain" description="HECT" evidence="8">
    <location>
        <begin position="737"/>
        <end position="922"/>
    </location>
</feature>
<dbReference type="InterPro" id="IPR050409">
    <property type="entry name" value="E3_ubiq-protein_ligase"/>
</dbReference>
<evidence type="ECO:0000256" key="5">
    <source>
        <dbReference type="ARBA" id="ARBA00022737"/>
    </source>
</evidence>
<reference evidence="9" key="1">
    <citation type="submission" date="2020-04" db="EMBL/GenBank/DDBJ databases">
        <authorList>
            <person name="Alioto T."/>
            <person name="Alioto T."/>
            <person name="Gomez Garrido J."/>
        </authorList>
    </citation>
    <scope>NUCLEOTIDE SEQUENCE</scope>
    <source>
        <strain evidence="9">A484AB</strain>
    </source>
</reference>
<accession>A0A7D9IW10</accession>
<dbReference type="SUPFAM" id="SSF56204">
    <property type="entry name" value="Hect, E3 ligase catalytic domain"/>
    <property type="match status" value="1"/>
</dbReference>
<comment type="pathway">
    <text evidence="2">Protein modification; protein ubiquitination.</text>
</comment>
<dbReference type="GO" id="GO:0005737">
    <property type="term" value="C:cytoplasm"/>
    <property type="evidence" value="ECO:0007669"/>
    <property type="project" value="TreeGrafter"/>
</dbReference>
<dbReference type="EC" id="2.3.2.26" evidence="3"/>
<comment type="caution">
    <text evidence="9">The sequence shown here is derived from an EMBL/GenBank/DDBJ whole genome shotgun (WGS) entry which is preliminary data.</text>
</comment>
<feature type="compositionally biased region" description="Basic and acidic residues" evidence="7">
    <location>
        <begin position="444"/>
        <end position="453"/>
    </location>
</feature>
<evidence type="ECO:0000313" key="10">
    <source>
        <dbReference type="Proteomes" id="UP001152795"/>
    </source>
</evidence>
<dbReference type="OrthoDB" id="423283at2759"/>
<evidence type="ECO:0000256" key="4">
    <source>
        <dbReference type="ARBA" id="ARBA00022679"/>
    </source>
</evidence>
<feature type="region of interest" description="Disordered" evidence="7">
    <location>
        <begin position="84"/>
        <end position="140"/>
    </location>
</feature>
<feature type="compositionally biased region" description="Polar residues" evidence="7">
    <location>
        <begin position="215"/>
        <end position="228"/>
    </location>
</feature>
<dbReference type="Gene3D" id="3.30.2160.10">
    <property type="entry name" value="Hect, E3 ligase catalytic domain"/>
    <property type="match status" value="1"/>
</dbReference>
<proteinExistence type="predicted"/>
<keyword evidence="10" id="KW-1185">Reference proteome</keyword>
<dbReference type="GO" id="GO:0016567">
    <property type="term" value="P:protein ubiquitination"/>
    <property type="evidence" value="ECO:0007669"/>
    <property type="project" value="TreeGrafter"/>
</dbReference>
<dbReference type="PROSITE" id="PS50237">
    <property type="entry name" value="HECT"/>
    <property type="match status" value="1"/>
</dbReference>
<comment type="catalytic activity">
    <reaction evidence="1">
        <text>S-ubiquitinyl-[E2 ubiquitin-conjugating enzyme]-L-cysteine + [acceptor protein]-L-lysine = [E2 ubiquitin-conjugating enzyme]-L-cysteine + N(6)-ubiquitinyl-[acceptor protein]-L-lysine.</text>
        <dbReference type="EC" id="2.3.2.26"/>
    </reaction>
</comment>
<dbReference type="PANTHER" id="PTHR11254:SF440">
    <property type="entry name" value="E3 UBIQUITIN-PROTEIN LIGASE NEDD-4"/>
    <property type="match status" value="1"/>
</dbReference>
<feature type="region of interest" description="Disordered" evidence="7">
    <location>
        <begin position="263"/>
        <end position="283"/>
    </location>
</feature>
<feature type="region of interest" description="Disordered" evidence="7">
    <location>
        <begin position="215"/>
        <end position="234"/>
    </location>
</feature>
<keyword evidence="4" id="KW-0808">Transferase</keyword>
<dbReference type="EMBL" id="CACRXK020008983">
    <property type="protein sequence ID" value="CAB4016127.1"/>
    <property type="molecule type" value="Genomic_DNA"/>
</dbReference>
<dbReference type="AlphaFoldDB" id="A0A7D9IW10"/>
<feature type="compositionally biased region" description="Polar residues" evidence="7">
    <location>
        <begin position="455"/>
        <end position="464"/>
    </location>
</feature>
<feature type="compositionally biased region" description="Acidic residues" evidence="7">
    <location>
        <begin position="84"/>
        <end position="100"/>
    </location>
</feature>
<keyword evidence="5" id="KW-0677">Repeat</keyword>
<evidence type="ECO:0000256" key="3">
    <source>
        <dbReference type="ARBA" id="ARBA00012485"/>
    </source>
</evidence>
<dbReference type="InterPro" id="IPR035983">
    <property type="entry name" value="Hect_E3_ubiquitin_ligase"/>
</dbReference>
<evidence type="ECO:0000259" key="8">
    <source>
        <dbReference type="PROSITE" id="PS50237"/>
    </source>
</evidence>
<protein>
    <recommendedName>
        <fullName evidence="3">HECT-type E3 ubiquitin transferase</fullName>
        <ecNumber evidence="3">2.3.2.26</ecNumber>
    </recommendedName>
</protein>
<dbReference type="InterPro" id="IPR000569">
    <property type="entry name" value="HECT_dom"/>
</dbReference>
<dbReference type="GO" id="GO:0061630">
    <property type="term" value="F:ubiquitin protein ligase activity"/>
    <property type="evidence" value="ECO:0007669"/>
    <property type="project" value="UniProtKB-EC"/>
</dbReference>
<gene>
    <name evidence="9" type="ORF">PACLA_8A027814</name>
</gene>
<feature type="region of interest" description="Disordered" evidence="7">
    <location>
        <begin position="438"/>
        <end position="464"/>
    </location>
</feature>
<dbReference type="SMART" id="SM00119">
    <property type="entry name" value="HECTc"/>
    <property type="match status" value="1"/>
</dbReference>
<name>A0A7D9IW10_PARCT</name>
<evidence type="ECO:0000256" key="6">
    <source>
        <dbReference type="ARBA" id="ARBA00022786"/>
    </source>
</evidence>
<keyword evidence="6" id="KW-0833">Ubl conjugation pathway</keyword>